<organism evidence="1 2">
    <name type="scientific">Fusarium fujikuroi</name>
    <name type="common">Bakanae and foot rot disease fungus</name>
    <name type="synonym">Gibberella fujikuroi</name>
    <dbReference type="NCBI Taxonomy" id="5127"/>
    <lineage>
        <taxon>Eukaryota</taxon>
        <taxon>Fungi</taxon>
        <taxon>Dikarya</taxon>
        <taxon>Ascomycota</taxon>
        <taxon>Pezizomycotina</taxon>
        <taxon>Sordariomycetes</taxon>
        <taxon>Hypocreomycetidae</taxon>
        <taxon>Hypocreales</taxon>
        <taxon>Nectriaceae</taxon>
        <taxon>Fusarium</taxon>
        <taxon>Fusarium fujikuroi species complex</taxon>
    </lineage>
</organism>
<gene>
    <name evidence="1" type="ORF">C2S_8847</name>
</gene>
<evidence type="ECO:0000313" key="1">
    <source>
        <dbReference type="EMBL" id="VTT73031.1"/>
    </source>
</evidence>
<reference evidence="1" key="1">
    <citation type="submission" date="2019-05" db="EMBL/GenBank/DDBJ databases">
        <authorList>
            <person name="Piombo E."/>
        </authorList>
    </citation>
    <scope>NUCLEOTIDE SEQUENCE</scope>
    <source>
        <strain evidence="1">C2S</strain>
    </source>
</reference>
<proteinExistence type="predicted"/>
<sequence>MRTTNIKDLTFIVGECLEKDGDKILDEHYLNNTQRAASVQTFDRDIHAHIGTRESVKNMRLVKDESKRVRYFTLTNKENGSCELKPLSSTSCHLKKCMFCPELVVGVRLYIRDIQRAHVRDSITELLNKIVEDLEKLDSLVSSGLSETDSSAAHQISVPENGTTAASDGEMRILQNIDGLLKADEAEMNPSNLESRVEPVVEESIRKIRHLGGNGTTMAAAPTSSMN</sequence>
<accession>A0A9Q9UBJ8</accession>
<evidence type="ECO:0000313" key="2">
    <source>
        <dbReference type="Proteomes" id="UP000760494"/>
    </source>
</evidence>
<dbReference type="EMBL" id="CABFJX010000367">
    <property type="protein sequence ID" value="VTT73031.1"/>
    <property type="molecule type" value="Genomic_DNA"/>
</dbReference>
<comment type="caution">
    <text evidence="1">The sequence shown here is derived from an EMBL/GenBank/DDBJ whole genome shotgun (WGS) entry which is preliminary data.</text>
</comment>
<protein>
    <submittedName>
        <fullName evidence="1">Uncharacterized protein</fullName>
    </submittedName>
</protein>
<dbReference type="Proteomes" id="UP000760494">
    <property type="component" value="Unassembled WGS sequence"/>
</dbReference>
<dbReference type="AlphaFoldDB" id="A0A9Q9UBJ8"/>
<name>A0A9Q9UBJ8_FUSFU</name>